<gene>
    <name evidence="3" type="ORF">SAMN04489726_7569</name>
</gene>
<dbReference type="Pfam" id="PF16655">
    <property type="entry name" value="PhoD_N"/>
    <property type="match status" value="1"/>
</dbReference>
<dbReference type="SUPFAM" id="SSF56300">
    <property type="entry name" value="Metallo-dependent phosphatases"/>
    <property type="match status" value="1"/>
</dbReference>
<protein>
    <submittedName>
        <fullName evidence="3">Alkaline phosphatase D</fullName>
    </submittedName>
</protein>
<dbReference type="InterPro" id="IPR052900">
    <property type="entry name" value="Phospholipid_Metab_Enz"/>
</dbReference>
<dbReference type="PANTHER" id="PTHR43606:SF2">
    <property type="entry name" value="ALKALINE PHOSPHATASE FAMILY PROTEIN (AFU_ORTHOLOGUE AFUA_5G03860)"/>
    <property type="match status" value="1"/>
</dbReference>
<dbReference type="Proteomes" id="UP000183376">
    <property type="component" value="Chromosome I"/>
</dbReference>
<evidence type="ECO:0000313" key="3">
    <source>
        <dbReference type="EMBL" id="SDN64663.1"/>
    </source>
</evidence>
<dbReference type="PANTHER" id="PTHR43606">
    <property type="entry name" value="PHOSPHATASE, PUTATIVE (AFU_ORTHOLOGUE AFUA_6G08710)-RELATED"/>
    <property type="match status" value="1"/>
</dbReference>
<dbReference type="eggNOG" id="COG3540">
    <property type="taxonomic scope" value="Bacteria"/>
</dbReference>
<keyword evidence="4" id="KW-1185">Reference proteome</keyword>
<dbReference type="InterPro" id="IPR029052">
    <property type="entry name" value="Metallo-depent_PP-like"/>
</dbReference>
<dbReference type="Gene3D" id="3.60.21.70">
    <property type="entry name" value="PhoD-like phosphatase"/>
    <property type="match status" value="1"/>
</dbReference>
<proteinExistence type="predicted"/>
<dbReference type="CDD" id="cd07389">
    <property type="entry name" value="MPP_PhoD"/>
    <property type="match status" value="1"/>
</dbReference>
<dbReference type="InterPro" id="IPR018946">
    <property type="entry name" value="PhoD-like_MPP"/>
</dbReference>
<name>A0A1H0D3C3_ALLAB</name>
<organism evidence="3 4">
    <name type="scientific">Allokutzneria albata</name>
    <name type="common">Kibdelosporangium albatum</name>
    <dbReference type="NCBI Taxonomy" id="211114"/>
    <lineage>
        <taxon>Bacteria</taxon>
        <taxon>Bacillati</taxon>
        <taxon>Actinomycetota</taxon>
        <taxon>Actinomycetes</taxon>
        <taxon>Pseudonocardiales</taxon>
        <taxon>Pseudonocardiaceae</taxon>
        <taxon>Allokutzneria</taxon>
    </lineage>
</organism>
<dbReference type="InterPro" id="IPR032093">
    <property type="entry name" value="PhoD_N"/>
</dbReference>
<dbReference type="EMBL" id="LT629701">
    <property type="protein sequence ID" value="SDN64663.1"/>
    <property type="molecule type" value="Genomic_DNA"/>
</dbReference>
<dbReference type="OrthoDB" id="327733at2"/>
<feature type="domain" description="PhoD-like phosphatase metallophosphatase" evidence="1">
    <location>
        <begin position="142"/>
        <end position="474"/>
    </location>
</feature>
<dbReference type="Pfam" id="PF09423">
    <property type="entry name" value="PhoD"/>
    <property type="match status" value="1"/>
</dbReference>
<dbReference type="RefSeq" id="WP_030428479.1">
    <property type="nucleotide sequence ID" value="NZ_JOEF01000004.1"/>
</dbReference>
<dbReference type="STRING" id="211114.SAMN04489726_7569"/>
<accession>A0A1H0D3C3</accession>
<reference evidence="3 4" key="1">
    <citation type="submission" date="2016-10" db="EMBL/GenBank/DDBJ databases">
        <authorList>
            <person name="de Groot N.N."/>
        </authorList>
    </citation>
    <scope>NUCLEOTIDE SEQUENCE [LARGE SCALE GENOMIC DNA]</scope>
    <source>
        <strain evidence="3 4">DSM 44149</strain>
    </source>
</reference>
<dbReference type="InterPro" id="IPR038607">
    <property type="entry name" value="PhoD-like_sf"/>
</dbReference>
<evidence type="ECO:0000259" key="1">
    <source>
        <dbReference type="Pfam" id="PF09423"/>
    </source>
</evidence>
<sequence>MVQLNRRIFLIGGLVAATGATPARRMAASPFTLGVASGEPSTDGFVLWTRLAVAPLNGDGLGGMPNRDIEVRWEVSDNESFAPLAASGTVLARLAEAHTVHVEVGGLKAGAKYFYRFLADGHESPRGTAGTAPSGLTAKLTFAFGSCAHYEHGFFHAYRYMAQDKPDLVLFLGDYIYEAPWRTSAGPVPNPSRKYLPRKEVTTLAEYRLRYAQHRMDPNLQAAHATAPWLVVFDDHEVENNWAAGDRGDNSPTGDFKARKTAALQAFYENMPLRAAQRPNGTAIPLYRRVSWGGLARFHMLDTRQYRWKQAPDKDCAVIRDPRRTLTGDAQEKWLLDGLAERAARWDFLGQQVFFAQRDNDGKPATCDVSSDAWDGYPHSRDRIVQGWLDRQVRNPVVLTGDVHRHWAANIKQDYFAANAPVVGTEFVVGSITSPNDGVPSAAYLKANPHLRFVSQRRGYAHITATPENLTAKYFTISTALEPDPAKVTRSVAKTYTVADGKPGLG</sequence>
<dbReference type="Gene3D" id="2.60.40.380">
    <property type="entry name" value="Purple acid phosphatase-like, N-terminal"/>
    <property type="match status" value="1"/>
</dbReference>
<evidence type="ECO:0000313" key="4">
    <source>
        <dbReference type="Proteomes" id="UP000183376"/>
    </source>
</evidence>
<feature type="domain" description="Phospholipase D N-terminal" evidence="2">
    <location>
        <begin position="33"/>
        <end position="130"/>
    </location>
</feature>
<evidence type="ECO:0000259" key="2">
    <source>
        <dbReference type="Pfam" id="PF16655"/>
    </source>
</evidence>
<dbReference type="AlphaFoldDB" id="A0A1H0D3C3"/>